<protein>
    <submittedName>
        <fullName evidence="3">Uncharacterized protein</fullName>
    </submittedName>
</protein>
<feature type="compositionally biased region" description="Basic and acidic residues" evidence="2">
    <location>
        <begin position="180"/>
        <end position="194"/>
    </location>
</feature>
<organism evidence="3 4">
    <name type="scientific">Prorocentrum cordatum</name>
    <dbReference type="NCBI Taxonomy" id="2364126"/>
    <lineage>
        <taxon>Eukaryota</taxon>
        <taxon>Sar</taxon>
        <taxon>Alveolata</taxon>
        <taxon>Dinophyceae</taxon>
        <taxon>Prorocentrales</taxon>
        <taxon>Prorocentraceae</taxon>
        <taxon>Prorocentrum</taxon>
    </lineage>
</organism>
<dbReference type="EMBL" id="CAUYUJ010010406">
    <property type="protein sequence ID" value="CAK0829291.1"/>
    <property type="molecule type" value="Genomic_DNA"/>
</dbReference>
<feature type="non-terminal residue" evidence="3">
    <location>
        <position position="539"/>
    </location>
</feature>
<keyword evidence="4" id="KW-1185">Reference proteome</keyword>
<sequence>AQERYKESQVVQASPQECYTKSAKKLKWKADALERASKAELDAEHKLEVAREATKRAALEHARAKQEHEEAVARVAAEANIQHVPQGYTSDGKRVVFAVDDTLFQDIGAFAEEEQRVLRALEAMIKEQCDQVAAIQKAVHEQFAKVKDIRSGASKRQRTGEQGQSAVGTGGTMEYDSEPEDQHGEAKSPAHPNEDSPDLLAAAEADRAAALEAERKRIASNAKAGGGKGHKFRGPNEKTLIRLAAFPSQVKESWLVMGDWNMHPSEWSKTSWLEKLDALVWEQARMLEKTQDSRLGENRELFPHFLQDRGAPARCRLASSCASWATTLEEATIITHKLDQQEADKVRGRAKGFAFKWARTRATPDRPHLRDPVAEWWNICSALANRAGVLRRSQRISDLQVVFNKIEGLLSINNVADRFTIFHDEDKFKCWLGMVAVISELDDTGFSDLQQMTNQFLSRAIGRSLSKASKSFQLWMIRMWKSTPGVIHRYTRGVLDKADEIIVTDRVFGSPSDIMDHRADSWQKVWSSDSFSADKLSFG</sequence>
<name>A0ABN9SBQ7_9DINO</name>
<evidence type="ECO:0000256" key="1">
    <source>
        <dbReference type="SAM" id="Coils"/>
    </source>
</evidence>
<feature type="region of interest" description="Disordered" evidence="2">
    <location>
        <begin position="149"/>
        <end position="197"/>
    </location>
</feature>
<feature type="non-terminal residue" evidence="3">
    <location>
        <position position="1"/>
    </location>
</feature>
<gene>
    <name evidence="3" type="ORF">PCOR1329_LOCUS28286</name>
</gene>
<dbReference type="Proteomes" id="UP001189429">
    <property type="component" value="Unassembled WGS sequence"/>
</dbReference>
<evidence type="ECO:0000313" key="3">
    <source>
        <dbReference type="EMBL" id="CAK0829291.1"/>
    </source>
</evidence>
<feature type="coiled-coil region" evidence="1">
    <location>
        <begin position="111"/>
        <end position="138"/>
    </location>
</feature>
<proteinExistence type="predicted"/>
<accession>A0ABN9SBQ7</accession>
<evidence type="ECO:0000313" key="4">
    <source>
        <dbReference type="Proteomes" id="UP001189429"/>
    </source>
</evidence>
<comment type="caution">
    <text evidence="3">The sequence shown here is derived from an EMBL/GenBank/DDBJ whole genome shotgun (WGS) entry which is preliminary data.</text>
</comment>
<evidence type="ECO:0000256" key="2">
    <source>
        <dbReference type="SAM" id="MobiDB-lite"/>
    </source>
</evidence>
<keyword evidence="1" id="KW-0175">Coiled coil</keyword>
<reference evidence="3" key="1">
    <citation type="submission" date="2023-10" db="EMBL/GenBank/DDBJ databases">
        <authorList>
            <person name="Chen Y."/>
            <person name="Shah S."/>
            <person name="Dougan E. K."/>
            <person name="Thang M."/>
            <person name="Chan C."/>
        </authorList>
    </citation>
    <scope>NUCLEOTIDE SEQUENCE [LARGE SCALE GENOMIC DNA]</scope>
</reference>